<dbReference type="AlphaFoldDB" id="J9GPE8"/>
<dbReference type="EMBL" id="AMCI01002787">
    <property type="protein sequence ID" value="EJX01855.1"/>
    <property type="molecule type" value="Genomic_DNA"/>
</dbReference>
<organism evidence="1">
    <name type="scientific">gut metagenome</name>
    <dbReference type="NCBI Taxonomy" id="749906"/>
    <lineage>
        <taxon>unclassified sequences</taxon>
        <taxon>metagenomes</taxon>
        <taxon>organismal metagenomes</taxon>
    </lineage>
</organism>
<evidence type="ECO:0000313" key="1">
    <source>
        <dbReference type="EMBL" id="EJX01855.1"/>
    </source>
</evidence>
<proteinExistence type="predicted"/>
<reference evidence="1" key="1">
    <citation type="journal article" date="2012" name="PLoS ONE">
        <title>Gene sets for utilization of primary and secondary nutrition supplies in the distal gut of endangered iberian lynx.</title>
        <authorList>
            <person name="Alcaide M."/>
            <person name="Messina E."/>
            <person name="Richter M."/>
            <person name="Bargiela R."/>
            <person name="Peplies J."/>
            <person name="Huws S.A."/>
            <person name="Newbold C.J."/>
            <person name="Golyshin P.N."/>
            <person name="Simon M.A."/>
            <person name="Lopez G."/>
            <person name="Yakimov M.M."/>
            <person name="Ferrer M."/>
        </authorList>
    </citation>
    <scope>NUCLEOTIDE SEQUENCE</scope>
</reference>
<gene>
    <name evidence="1" type="ORF">EVA_10039</name>
</gene>
<name>J9GPE8_9ZZZZ</name>
<accession>J9GPE8</accession>
<protein>
    <submittedName>
        <fullName evidence="1">Uncharacterized protein</fullName>
    </submittedName>
</protein>
<comment type="caution">
    <text evidence="1">The sequence shown here is derived from an EMBL/GenBank/DDBJ whole genome shotgun (WGS) entry which is preliminary data.</text>
</comment>
<sequence>MDKKNCFVSVPGGINTGTCETYYVVFYPSPNVSVSYAYARCKVD</sequence>